<keyword evidence="2" id="KW-0677">Repeat</keyword>
<evidence type="ECO:0000256" key="4">
    <source>
        <dbReference type="SAM" id="MobiDB-lite"/>
    </source>
</evidence>
<name>A0A2Z6LKT1_TRISU</name>
<dbReference type="InterPro" id="IPR040324">
    <property type="entry name" value="WDR44/Dgr2"/>
</dbReference>
<feature type="compositionally biased region" description="Basic and acidic residues" evidence="4">
    <location>
        <begin position="107"/>
        <end position="122"/>
    </location>
</feature>
<gene>
    <name evidence="5" type="ORF">TSUD_303260</name>
</gene>
<keyword evidence="1 3" id="KW-0853">WD repeat</keyword>
<protein>
    <submittedName>
        <fullName evidence="5">Uncharacterized protein</fullName>
    </submittedName>
</protein>
<dbReference type="EMBL" id="DF973132">
    <property type="protein sequence ID" value="GAU13195.1"/>
    <property type="molecule type" value="Genomic_DNA"/>
</dbReference>
<dbReference type="PROSITE" id="PS50294">
    <property type="entry name" value="WD_REPEATS_REGION"/>
    <property type="match status" value="3"/>
</dbReference>
<accession>A0A2Z6LKT1</accession>
<dbReference type="PRINTS" id="PR00320">
    <property type="entry name" value="GPROTEINBRPT"/>
</dbReference>
<dbReference type="PANTHER" id="PTHR14221:SF31">
    <property type="entry name" value="TRANSDUCIN_WD40 REPEAT-LIKE SUPERFAMILY PROTEIN"/>
    <property type="match status" value="1"/>
</dbReference>
<evidence type="ECO:0000313" key="5">
    <source>
        <dbReference type="EMBL" id="GAU13195.1"/>
    </source>
</evidence>
<feature type="repeat" description="WD" evidence="3">
    <location>
        <begin position="194"/>
        <end position="235"/>
    </location>
</feature>
<reference evidence="6" key="1">
    <citation type="journal article" date="2017" name="Front. Plant Sci.">
        <title>Climate Clever Clovers: New Paradigm to Reduce the Environmental Footprint of Ruminants by Breeding Low Methanogenic Forages Utilizing Haplotype Variation.</title>
        <authorList>
            <person name="Kaur P."/>
            <person name="Appels R."/>
            <person name="Bayer P.E."/>
            <person name="Keeble-Gagnere G."/>
            <person name="Wang J."/>
            <person name="Hirakawa H."/>
            <person name="Shirasawa K."/>
            <person name="Vercoe P."/>
            <person name="Stefanova K."/>
            <person name="Durmic Z."/>
            <person name="Nichols P."/>
            <person name="Revell C."/>
            <person name="Isobe S.N."/>
            <person name="Edwards D."/>
            <person name="Erskine W."/>
        </authorList>
    </citation>
    <scope>NUCLEOTIDE SEQUENCE [LARGE SCALE GENOMIC DNA]</scope>
    <source>
        <strain evidence="6">cv. Daliak</strain>
    </source>
</reference>
<dbReference type="SUPFAM" id="SSF50978">
    <property type="entry name" value="WD40 repeat-like"/>
    <property type="match status" value="1"/>
</dbReference>
<organism evidence="5 6">
    <name type="scientific">Trifolium subterraneum</name>
    <name type="common">Subterranean clover</name>
    <dbReference type="NCBI Taxonomy" id="3900"/>
    <lineage>
        <taxon>Eukaryota</taxon>
        <taxon>Viridiplantae</taxon>
        <taxon>Streptophyta</taxon>
        <taxon>Embryophyta</taxon>
        <taxon>Tracheophyta</taxon>
        <taxon>Spermatophyta</taxon>
        <taxon>Magnoliopsida</taxon>
        <taxon>eudicotyledons</taxon>
        <taxon>Gunneridae</taxon>
        <taxon>Pentapetalae</taxon>
        <taxon>rosids</taxon>
        <taxon>fabids</taxon>
        <taxon>Fabales</taxon>
        <taxon>Fabaceae</taxon>
        <taxon>Papilionoideae</taxon>
        <taxon>50 kb inversion clade</taxon>
        <taxon>NPAAA clade</taxon>
        <taxon>Hologalegina</taxon>
        <taxon>IRL clade</taxon>
        <taxon>Trifolieae</taxon>
        <taxon>Trifolium</taxon>
    </lineage>
</organism>
<evidence type="ECO:0000313" key="6">
    <source>
        <dbReference type="Proteomes" id="UP000242715"/>
    </source>
</evidence>
<dbReference type="OrthoDB" id="408728at2759"/>
<feature type="repeat" description="WD" evidence="3">
    <location>
        <begin position="281"/>
        <end position="321"/>
    </location>
</feature>
<dbReference type="InterPro" id="IPR020472">
    <property type="entry name" value="WD40_PAC1"/>
</dbReference>
<feature type="region of interest" description="Disordered" evidence="4">
    <location>
        <begin position="99"/>
        <end position="122"/>
    </location>
</feature>
<dbReference type="Pfam" id="PF00400">
    <property type="entry name" value="WD40"/>
    <property type="match status" value="3"/>
</dbReference>
<dbReference type="AlphaFoldDB" id="A0A2Z6LKT1"/>
<keyword evidence="6" id="KW-1185">Reference proteome</keyword>
<dbReference type="InterPro" id="IPR001680">
    <property type="entry name" value="WD40_rpt"/>
</dbReference>
<dbReference type="Gene3D" id="2.130.10.10">
    <property type="entry name" value="YVTN repeat-like/Quinoprotein amine dehydrogenase"/>
    <property type="match status" value="2"/>
</dbReference>
<dbReference type="PANTHER" id="PTHR14221">
    <property type="entry name" value="WD REPEAT DOMAIN 44"/>
    <property type="match status" value="1"/>
</dbReference>
<dbReference type="SMART" id="SM00320">
    <property type="entry name" value="WD40"/>
    <property type="match status" value="4"/>
</dbReference>
<evidence type="ECO:0000256" key="3">
    <source>
        <dbReference type="PROSITE-ProRule" id="PRU00221"/>
    </source>
</evidence>
<evidence type="ECO:0000256" key="1">
    <source>
        <dbReference type="ARBA" id="ARBA00022574"/>
    </source>
</evidence>
<dbReference type="PROSITE" id="PS50082">
    <property type="entry name" value="WD_REPEATS_2"/>
    <property type="match status" value="3"/>
</dbReference>
<dbReference type="InterPro" id="IPR036322">
    <property type="entry name" value="WD40_repeat_dom_sf"/>
</dbReference>
<dbReference type="Proteomes" id="UP000242715">
    <property type="component" value="Unassembled WGS sequence"/>
</dbReference>
<feature type="repeat" description="WD" evidence="3">
    <location>
        <begin position="321"/>
        <end position="363"/>
    </location>
</feature>
<proteinExistence type="predicted"/>
<sequence length="422" mass="48091">MLMISDERDNDVFFDSSDCLSSPSRESLSTRPDFGYEIWLNEPLSVKERKEKFLQVMGFVDDDDSKFCEERIMDCSRAESSGCILPLGNEDTSEAQVLFDPEDDDDKRDARVEGTEDEVRDREAEIPEEFHAIDIGKNKKKNWWKQFVKSGKLAGVKVRSKFSNASTNKTHRINVKHNKKSWNEFSAVYIGQEIRAHKGLIWTMKFSPNGQYLATGGEDGVIRVWRVSSLNASSIFFAKEDSPVNKLKHDLSISPKKCSSQSPAVLPSKILKIEESPLQELYGHSSDVMDLAWSDSDMLLSSSMDKTVRMWKIGCNRCLKVFHHKDYVTCIQFNPVDENYFISGSIDGKVRVWGVHEERVVDWADIRDVISAISYQPDGKFSQKNHQRVMITSRDSKVRILEGGELVQTYKGRSLSVDTSIV</sequence>
<dbReference type="InterPro" id="IPR015943">
    <property type="entry name" value="WD40/YVTN_repeat-like_dom_sf"/>
</dbReference>
<evidence type="ECO:0000256" key="2">
    <source>
        <dbReference type="ARBA" id="ARBA00022737"/>
    </source>
</evidence>